<dbReference type="GO" id="GO:0005525">
    <property type="term" value="F:GTP binding"/>
    <property type="evidence" value="ECO:0007669"/>
    <property type="project" value="InterPro"/>
</dbReference>
<dbReference type="SMART" id="SM00173">
    <property type="entry name" value="RAS"/>
    <property type="match status" value="1"/>
</dbReference>
<protein>
    <recommendedName>
        <fullName evidence="3">small monomeric GTPase</fullName>
        <ecNumber evidence="3">3.6.5.2</ecNumber>
    </recommendedName>
</protein>
<dbReference type="PANTHER" id="PTHR45704">
    <property type="entry name" value="RAS-LIKE FAMILY MEMBER 11"/>
    <property type="match status" value="1"/>
</dbReference>
<evidence type="ECO:0000313" key="7">
    <source>
        <dbReference type="Proteomes" id="UP000014680"/>
    </source>
</evidence>
<accession>L7FMR8</accession>
<organism evidence="6 7">
    <name type="scientific">Entamoeba invadens IP1</name>
    <dbReference type="NCBI Taxonomy" id="370355"/>
    <lineage>
        <taxon>Eukaryota</taxon>
        <taxon>Amoebozoa</taxon>
        <taxon>Evosea</taxon>
        <taxon>Archamoebae</taxon>
        <taxon>Mastigamoebida</taxon>
        <taxon>Entamoebidae</taxon>
        <taxon>Entamoeba</taxon>
    </lineage>
</organism>
<dbReference type="InterPro" id="IPR027417">
    <property type="entry name" value="P-loop_NTPase"/>
</dbReference>
<evidence type="ECO:0000256" key="1">
    <source>
        <dbReference type="ARBA" id="ARBA00008344"/>
    </source>
</evidence>
<dbReference type="Gene3D" id="3.40.50.300">
    <property type="entry name" value="P-loop containing nucleotide triphosphate hydrolases"/>
    <property type="match status" value="1"/>
</dbReference>
<dbReference type="RefSeq" id="XP_004256316.1">
    <property type="nucleotide sequence ID" value="XM_004256268.1"/>
</dbReference>
<comment type="catalytic activity">
    <reaction evidence="5">
        <text>GTP + H2O = GDP + phosphate + H(+)</text>
        <dbReference type="Rhea" id="RHEA:19669"/>
        <dbReference type="ChEBI" id="CHEBI:15377"/>
        <dbReference type="ChEBI" id="CHEBI:15378"/>
        <dbReference type="ChEBI" id="CHEBI:37565"/>
        <dbReference type="ChEBI" id="CHEBI:43474"/>
        <dbReference type="ChEBI" id="CHEBI:58189"/>
        <dbReference type="EC" id="3.6.5.2"/>
    </reaction>
</comment>
<sequence>MTKSRFKVTVVGQSNVGKTSLIIMLVSNHFVVIYDPGIEDIYFERFKIDSEMYEMDIIDTYGTNDDELNYFKYHIMESDGFVVQYSITSKESFNDVPNSINTIMMYKQIDDISKIPVVIVGNKTDLEKDRAVSTDDGQNLAEKYNSPFIEISVKMKIGVRDVFEKLLEIMIFRENKNRKTGEMKQNKDKLNTMNTEKNKKTCLLL</sequence>
<name>L7FMR8_ENTIV</name>
<dbReference type="EMBL" id="KB206609">
    <property type="protein sequence ID" value="ELP89545.1"/>
    <property type="molecule type" value="Genomic_DNA"/>
</dbReference>
<evidence type="ECO:0000256" key="2">
    <source>
        <dbReference type="ARBA" id="ARBA00010142"/>
    </source>
</evidence>
<dbReference type="SUPFAM" id="SSF52540">
    <property type="entry name" value="P-loop containing nucleoside triphosphate hydrolases"/>
    <property type="match status" value="1"/>
</dbReference>
<dbReference type="OMA" id="SINTIMM"/>
<dbReference type="VEuPathDB" id="AmoebaDB:EIN_220070"/>
<dbReference type="SMART" id="SM00174">
    <property type="entry name" value="RHO"/>
    <property type="match status" value="1"/>
</dbReference>
<dbReference type="GeneID" id="14888523"/>
<dbReference type="PROSITE" id="PS51421">
    <property type="entry name" value="RAS"/>
    <property type="match status" value="1"/>
</dbReference>
<comment type="similarity">
    <text evidence="1">Belongs to the small GTPase superfamily. Ras family.</text>
</comment>
<dbReference type="Pfam" id="PF00071">
    <property type="entry name" value="Ras"/>
    <property type="match status" value="1"/>
</dbReference>
<proteinExistence type="inferred from homology"/>
<dbReference type="PROSITE" id="PS51419">
    <property type="entry name" value="RAB"/>
    <property type="match status" value="1"/>
</dbReference>
<keyword evidence="7" id="KW-1185">Reference proteome</keyword>
<keyword evidence="4" id="KW-0378">Hydrolase</keyword>
<dbReference type="AlphaFoldDB" id="L7FMR8"/>
<evidence type="ECO:0000313" key="6">
    <source>
        <dbReference type="EMBL" id="ELP89545.1"/>
    </source>
</evidence>
<dbReference type="PROSITE" id="PS51420">
    <property type="entry name" value="RHO"/>
    <property type="match status" value="1"/>
</dbReference>
<dbReference type="OrthoDB" id="5073342at2759"/>
<dbReference type="Proteomes" id="UP000014680">
    <property type="component" value="Unassembled WGS sequence"/>
</dbReference>
<dbReference type="PRINTS" id="PR00449">
    <property type="entry name" value="RASTRNSFRMNG"/>
</dbReference>
<gene>
    <name evidence="6" type="ORF">EIN_220070</name>
</gene>
<dbReference type="NCBIfam" id="TIGR00231">
    <property type="entry name" value="small_GTP"/>
    <property type="match status" value="1"/>
</dbReference>
<dbReference type="GO" id="GO:0003925">
    <property type="term" value="F:G protein activity"/>
    <property type="evidence" value="ECO:0007669"/>
    <property type="project" value="UniProtKB-EC"/>
</dbReference>
<dbReference type="InterPro" id="IPR005225">
    <property type="entry name" value="Small_GTP-bd"/>
</dbReference>
<dbReference type="EC" id="3.6.5.2" evidence="3"/>
<evidence type="ECO:0000256" key="3">
    <source>
        <dbReference type="ARBA" id="ARBA00011984"/>
    </source>
</evidence>
<dbReference type="InterPro" id="IPR051065">
    <property type="entry name" value="Ras-related_GTPase"/>
</dbReference>
<dbReference type="InterPro" id="IPR001806">
    <property type="entry name" value="Small_GTPase"/>
</dbReference>
<dbReference type="KEGG" id="eiv:EIN_220070"/>
<dbReference type="SMART" id="SM00175">
    <property type="entry name" value="RAB"/>
    <property type="match status" value="1"/>
</dbReference>
<comment type="similarity">
    <text evidence="2">Belongs to the small GTPase superfamily. Rho family.</text>
</comment>
<evidence type="ECO:0000256" key="4">
    <source>
        <dbReference type="ARBA" id="ARBA00022801"/>
    </source>
</evidence>
<reference evidence="6 7" key="1">
    <citation type="submission" date="2012-10" db="EMBL/GenBank/DDBJ databases">
        <authorList>
            <person name="Zafar N."/>
            <person name="Inman J."/>
            <person name="Hall N."/>
            <person name="Lorenzi H."/>
            <person name="Caler E."/>
        </authorList>
    </citation>
    <scope>NUCLEOTIDE SEQUENCE [LARGE SCALE GENOMIC DNA]</scope>
    <source>
        <strain evidence="6 7">IP1</strain>
    </source>
</reference>
<evidence type="ECO:0000256" key="5">
    <source>
        <dbReference type="ARBA" id="ARBA00048098"/>
    </source>
</evidence>